<proteinExistence type="predicted"/>
<keyword evidence="2" id="KW-1185">Reference proteome</keyword>
<gene>
    <name evidence="1" type="ORF">F4820DRAFT_425834</name>
</gene>
<evidence type="ECO:0000313" key="2">
    <source>
        <dbReference type="Proteomes" id="UP001497700"/>
    </source>
</evidence>
<dbReference type="EMBL" id="MU393497">
    <property type="protein sequence ID" value="KAI4863786.1"/>
    <property type="molecule type" value="Genomic_DNA"/>
</dbReference>
<reference evidence="1 2" key="1">
    <citation type="journal article" date="2022" name="New Phytol.">
        <title>Ecological generalism drives hyperdiversity of secondary metabolite gene clusters in xylarialean endophytes.</title>
        <authorList>
            <person name="Franco M.E.E."/>
            <person name="Wisecaver J.H."/>
            <person name="Arnold A.E."/>
            <person name="Ju Y.M."/>
            <person name="Slot J.C."/>
            <person name="Ahrendt S."/>
            <person name="Moore L.P."/>
            <person name="Eastman K.E."/>
            <person name="Scott K."/>
            <person name="Konkel Z."/>
            <person name="Mondo S.J."/>
            <person name="Kuo A."/>
            <person name="Hayes R.D."/>
            <person name="Haridas S."/>
            <person name="Andreopoulos B."/>
            <person name="Riley R."/>
            <person name="LaButti K."/>
            <person name="Pangilinan J."/>
            <person name="Lipzen A."/>
            <person name="Amirebrahimi M."/>
            <person name="Yan J."/>
            <person name="Adam C."/>
            <person name="Keymanesh K."/>
            <person name="Ng V."/>
            <person name="Louie K."/>
            <person name="Northen T."/>
            <person name="Drula E."/>
            <person name="Henrissat B."/>
            <person name="Hsieh H.M."/>
            <person name="Youens-Clark K."/>
            <person name="Lutzoni F."/>
            <person name="Miadlikowska J."/>
            <person name="Eastwood D.C."/>
            <person name="Hamelin R.C."/>
            <person name="Grigoriev I.V."/>
            <person name="U'Ren J.M."/>
        </authorList>
    </citation>
    <scope>NUCLEOTIDE SEQUENCE [LARGE SCALE GENOMIC DNA]</scope>
    <source>
        <strain evidence="1 2">CBS 119005</strain>
    </source>
</reference>
<accession>A0ACB9YXH8</accession>
<protein>
    <submittedName>
        <fullName evidence="1">Maltose permease</fullName>
    </submittedName>
</protein>
<comment type="caution">
    <text evidence="1">The sequence shown here is derived from an EMBL/GenBank/DDBJ whole genome shotgun (WGS) entry which is preliminary data.</text>
</comment>
<name>A0ACB9YXH8_9PEZI</name>
<evidence type="ECO:0000313" key="1">
    <source>
        <dbReference type="EMBL" id="KAI4863786.1"/>
    </source>
</evidence>
<sequence length="519" mass="56799">MASHQEKVWVLKDHWKAMLAMTLVSSSAFQYGLDFGIIGSLQLCRASLIRWHKVFGVKDPSTALGYNIPSDRQQLIASLMVLGAFVSSASAGFTAKWVGRKLSLWIACVGVFVSTAIMQVTTNIGGLYAGRLIIGLANGILMTHSQLYGIVPSRYRGLGISFLAYWISFGSLIGTIVDNFAAKIPNRNAYVIPLGIVHIVPGILAIGLFFIPESPRWLAAKGNFEKAEQSLQRLRPKDWPVAQELEEMRTTLEAEAQLQTSIGYLDLFRNPIDRRRTIVAVCALTSQAASGAMFVISYGTYFFEMANVGNAFENSCILTGVGVAALLATALLITKFGRRRVMMISGFILCGISQLVIAVVYTVHPNTESSGKALVGLSILYIIGYNSLVAPYAWLSGGELSSQRLRSHTFGLATGIGFFFAVTFTAPYFINPDSLNWGPKYGYIWTGGCAAAGLWIFFFLPEVKDRTLEEIDEMFEARVPARKFRGYHCTGTHVVLAEKTTAVHVEDRVDSGESGDMKA</sequence>
<dbReference type="Proteomes" id="UP001497700">
    <property type="component" value="Unassembled WGS sequence"/>
</dbReference>
<organism evidence="1 2">
    <name type="scientific">Hypoxylon rubiginosum</name>
    <dbReference type="NCBI Taxonomy" id="110542"/>
    <lineage>
        <taxon>Eukaryota</taxon>
        <taxon>Fungi</taxon>
        <taxon>Dikarya</taxon>
        <taxon>Ascomycota</taxon>
        <taxon>Pezizomycotina</taxon>
        <taxon>Sordariomycetes</taxon>
        <taxon>Xylariomycetidae</taxon>
        <taxon>Xylariales</taxon>
        <taxon>Hypoxylaceae</taxon>
        <taxon>Hypoxylon</taxon>
    </lineage>
</organism>